<feature type="transmembrane region" description="Helical" evidence="1">
    <location>
        <begin position="64"/>
        <end position="85"/>
    </location>
</feature>
<proteinExistence type="predicted"/>
<dbReference type="GO" id="GO:0004175">
    <property type="term" value="F:endopeptidase activity"/>
    <property type="evidence" value="ECO:0007669"/>
    <property type="project" value="UniProtKB-ARBA"/>
</dbReference>
<gene>
    <name evidence="3" type="ORF">A1OK_18280</name>
</gene>
<keyword evidence="4" id="KW-1185">Reference proteome</keyword>
<dbReference type="Pfam" id="PF02517">
    <property type="entry name" value="Rce1-like"/>
    <property type="match status" value="1"/>
</dbReference>
<evidence type="ECO:0000256" key="1">
    <source>
        <dbReference type="SAM" id="Phobius"/>
    </source>
</evidence>
<keyword evidence="1" id="KW-1133">Transmembrane helix</keyword>
<organism evidence="3 4">
    <name type="scientific">Enterovibrio norvegicus FF-454</name>
    <dbReference type="NCBI Taxonomy" id="1185651"/>
    <lineage>
        <taxon>Bacteria</taxon>
        <taxon>Pseudomonadati</taxon>
        <taxon>Pseudomonadota</taxon>
        <taxon>Gammaproteobacteria</taxon>
        <taxon>Vibrionales</taxon>
        <taxon>Vibrionaceae</taxon>
        <taxon>Enterovibrio</taxon>
    </lineage>
</organism>
<feature type="transmembrane region" description="Helical" evidence="1">
    <location>
        <begin position="148"/>
        <end position="166"/>
    </location>
</feature>
<dbReference type="EMBL" id="AJWN02000013">
    <property type="protein sequence ID" value="OEE63911.1"/>
    <property type="molecule type" value="Genomic_DNA"/>
</dbReference>
<accession>A0A1E5CEI3</accession>
<reference evidence="3 4" key="1">
    <citation type="journal article" date="2012" name="Science">
        <title>Ecological populations of bacteria act as socially cohesive units of antibiotic production and resistance.</title>
        <authorList>
            <person name="Cordero O.X."/>
            <person name="Wildschutte H."/>
            <person name="Kirkup B."/>
            <person name="Proehl S."/>
            <person name="Ngo L."/>
            <person name="Hussain F."/>
            <person name="Le Roux F."/>
            <person name="Mincer T."/>
            <person name="Polz M.F."/>
        </authorList>
    </citation>
    <scope>NUCLEOTIDE SEQUENCE [LARGE SCALE GENOMIC DNA]</scope>
    <source>
        <strain evidence="3 4">FF-454</strain>
    </source>
</reference>
<dbReference type="RefSeq" id="WP_016962258.1">
    <property type="nucleotide sequence ID" value="NZ_AJWN02000013.1"/>
</dbReference>
<feature type="transmembrane region" description="Helical" evidence="1">
    <location>
        <begin position="105"/>
        <end position="128"/>
    </location>
</feature>
<dbReference type="Proteomes" id="UP000095039">
    <property type="component" value="Unassembled WGS sequence"/>
</dbReference>
<comment type="caution">
    <text evidence="3">The sequence shown here is derived from an EMBL/GenBank/DDBJ whole genome shotgun (WGS) entry which is preliminary data.</text>
</comment>
<feature type="domain" description="CAAX prenyl protease 2/Lysostaphin resistance protein A-like" evidence="2">
    <location>
        <begin position="149"/>
        <end position="233"/>
    </location>
</feature>
<feature type="transmembrane region" description="Helical" evidence="1">
    <location>
        <begin position="253"/>
        <end position="271"/>
    </location>
</feature>
<dbReference type="GO" id="GO:0080120">
    <property type="term" value="P:CAAX-box protein maturation"/>
    <property type="evidence" value="ECO:0007669"/>
    <property type="project" value="UniProtKB-ARBA"/>
</dbReference>
<keyword evidence="1" id="KW-0472">Membrane</keyword>
<name>A0A1E5CEI3_9GAMM</name>
<evidence type="ECO:0000313" key="4">
    <source>
        <dbReference type="Proteomes" id="UP000095039"/>
    </source>
</evidence>
<feature type="transmembrane region" description="Helical" evidence="1">
    <location>
        <begin position="225"/>
        <end position="241"/>
    </location>
</feature>
<feature type="transmembrane region" description="Helical" evidence="1">
    <location>
        <begin position="178"/>
        <end position="195"/>
    </location>
</feature>
<evidence type="ECO:0000259" key="2">
    <source>
        <dbReference type="Pfam" id="PF02517"/>
    </source>
</evidence>
<feature type="transmembrane region" description="Helical" evidence="1">
    <location>
        <begin position="21"/>
        <end position="44"/>
    </location>
</feature>
<evidence type="ECO:0000313" key="3">
    <source>
        <dbReference type="EMBL" id="OEE63911.1"/>
    </source>
</evidence>
<dbReference type="AlphaFoldDB" id="A0A1E5CEI3"/>
<keyword evidence="1" id="KW-0812">Transmembrane</keyword>
<protein>
    <recommendedName>
        <fullName evidence="2">CAAX prenyl protease 2/Lysostaphin resistance protein A-like domain-containing protein</fullName>
    </recommendedName>
</protein>
<dbReference type="InterPro" id="IPR003675">
    <property type="entry name" value="Rce1/LyrA-like_dom"/>
</dbReference>
<sequence>MNNHMEAEAAPRDVPSAFKKILRSVSWTAVHSIIYFGVLIPLIMLWYKVMGNHAQYGEWFNNNGIVMIVVNDIIQITLFYGFIRIAKKENLFKRCNFVRIEPTKIYLIIALSLAAAVFTHTLFALPYLKSNFGGYESVMAFLVDTPSGWSFLLFLLIGSFYKEIFFRGLLFNELRRGLYLPVCYLLLCVIYTYYFELMRDVPLMLYAAVGTCLFTTLYLWTRSMYSAVIMQVLSTGGIYVLRHNAMIEQYHNGYHNTLLVFTFSIIIFCLFKLRALCQTPSAYEHEDFKKYAKQ</sequence>